<organism evidence="2 3">
    <name type="scientific">Modicella reniformis</name>
    <dbReference type="NCBI Taxonomy" id="1440133"/>
    <lineage>
        <taxon>Eukaryota</taxon>
        <taxon>Fungi</taxon>
        <taxon>Fungi incertae sedis</taxon>
        <taxon>Mucoromycota</taxon>
        <taxon>Mortierellomycotina</taxon>
        <taxon>Mortierellomycetes</taxon>
        <taxon>Mortierellales</taxon>
        <taxon>Mortierellaceae</taxon>
        <taxon>Modicella</taxon>
    </lineage>
</organism>
<feature type="compositionally biased region" description="Polar residues" evidence="1">
    <location>
        <begin position="429"/>
        <end position="439"/>
    </location>
</feature>
<protein>
    <submittedName>
        <fullName evidence="2">Uncharacterized protein</fullName>
    </submittedName>
</protein>
<feature type="region of interest" description="Disordered" evidence="1">
    <location>
        <begin position="1"/>
        <end position="72"/>
    </location>
</feature>
<dbReference type="OrthoDB" id="2449556at2759"/>
<feature type="compositionally biased region" description="Basic and acidic residues" evidence="1">
    <location>
        <begin position="139"/>
        <end position="148"/>
    </location>
</feature>
<feature type="compositionally biased region" description="Basic residues" evidence="1">
    <location>
        <begin position="300"/>
        <end position="314"/>
    </location>
</feature>
<feature type="compositionally biased region" description="Acidic residues" evidence="1">
    <location>
        <begin position="37"/>
        <end position="52"/>
    </location>
</feature>
<evidence type="ECO:0000313" key="2">
    <source>
        <dbReference type="EMBL" id="KAF9984388.1"/>
    </source>
</evidence>
<proteinExistence type="predicted"/>
<feature type="compositionally biased region" description="Low complexity" evidence="1">
    <location>
        <begin position="320"/>
        <end position="339"/>
    </location>
</feature>
<feature type="compositionally biased region" description="Polar residues" evidence="1">
    <location>
        <begin position="468"/>
        <end position="479"/>
    </location>
</feature>
<feature type="region of interest" description="Disordered" evidence="1">
    <location>
        <begin position="300"/>
        <end position="449"/>
    </location>
</feature>
<name>A0A9P6SNA2_9FUNG</name>
<feature type="compositionally biased region" description="Acidic residues" evidence="1">
    <location>
        <begin position="480"/>
        <end position="525"/>
    </location>
</feature>
<keyword evidence="3" id="KW-1185">Reference proteome</keyword>
<dbReference type="EMBL" id="JAAAHW010003390">
    <property type="protein sequence ID" value="KAF9984388.1"/>
    <property type="molecule type" value="Genomic_DNA"/>
</dbReference>
<feature type="compositionally biased region" description="Basic and acidic residues" evidence="1">
    <location>
        <begin position="348"/>
        <end position="362"/>
    </location>
</feature>
<feature type="compositionally biased region" description="Acidic residues" evidence="1">
    <location>
        <begin position="363"/>
        <end position="376"/>
    </location>
</feature>
<feature type="region of interest" description="Disordered" evidence="1">
    <location>
        <begin position="466"/>
        <end position="527"/>
    </location>
</feature>
<feature type="compositionally biased region" description="Acidic residues" evidence="1">
    <location>
        <begin position="384"/>
        <end position="408"/>
    </location>
</feature>
<dbReference type="Proteomes" id="UP000749646">
    <property type="component" value="Unassembled WGS sequence"/>
</dbReference>
<accession>A0A9P6SNA2</accession>
<gene>
    <name evidence="2" type="ORF">BGZ65_000483</name>
</gene>
<evidence type="ECO:0000256" key="1">
    <source>
        <dbReference type="SAM" id="MobiDB-lite"/>
    </source>
</evidence>
<comment type="caution">
    <text evidence="2">The sequence shown here is derived from an EMBL/GenBank/DDBJ whole genome shotgun (WGS) entry which is preliminary data.</text>
</comment>
<sequence>MAEPKGKQTTSSARRRPHVQFPSLPPTSSLTTLHDDAFEDLQENEEEEEPDTREETEHTDQQSSAPKPLAIKPVYKKRIVMSSAPDGIIRRSGSQAAMEKHMVEKQRHIRQGRSRISVYDYHDDLSIPMPVQEPPESPKSPDKPKEPIVSKPRPKRKQKPNPTIWRPKRKDVESIHHITATTTTTSSSSPPSSVKDTYPTFDREAFVELLVRYQTIHKERIAQLTTRPLPLQDLQTLIQAELEHEELALQELAIRLHREYLKLQLEEGVLMNMLHLSNSGVLDITDLERVKPPRKLRIQRRTLNKTKTRTKTKARVQEASVESSAPPTTSVVTSTVGSPMETSYPELMDVRMEEGYAARQSEEEKEDGEEGEEGEEGEGRNVDGEDEDEEGNRDDDESDVEGYDEEGGQENQDMKSSRPIYQLPGESYSIPTTDLSGSSHVGDAVGRPGASVRSVYRSADGLMKQVSLRKSQQVSLETGDQSEQELVDEDDEEDLFGSEAEDSEDGDPYSEEESGSEGDEDDQEDAAARVALRRMLAEFGAP</sequence>
<feature type="region of interest" description="Disordered" evidence="1">
    <location>
        <begin position="84"/>
        <end position="174"/>
    </location>
</feature>
<dbReference type="AlphaFoldDB" id="A0A9P6SNA2"/>
<reference evidence="2" key="1">
    <citation type="journal article" date="2020" name="Fungal Divers.">
        <title>Resolving the Mortierellaceae phylogeny through synthesis of multi-gene phylogenetics and phylogenomics.</title>
        <authorList>
            <person name="Vandepol N."/>
            <person name="Liber J."/>
            <person name="Desiro A."/>
            <person name="Na H."/>
            <person name="Kennedy M."/>
            <person name="Barry K."/>
            <person name="Grigoriev I.V."/>
            <person name="Miller A.N."/>
            <person name="O'Donnell K."/>
            <person name="Stajich J.E."/>
            <person name="Bonito G."/>
        </authorList>
    </citation>
    <scope>NUCLEOTIDE SEQUENCE</scope>
    <source>
        <strain evidence="2">MES-2147</strain>
    </source>
</reference>
<evidence type="ECO:0000313" key="3">
    <source>
        <dbReference type="Proteomes" id="UP000749646"/>
    </source>
</evidence>